<evidence type="ECO:0008006" key="4">
    <source>
        <dbReference type="Google" id="ProtNLM"/>
    </source>
</evidence>
<keyword evidence="1" id="KW-0175">Coiled coil</keyword>
<proteinExistence type="predicted"/>
<accession>A0A2S9WYC0</accession>
<reference evidence="2 3" key="1">
    <citation type="submission" date="2017-01" db="EMBL/GenBank/DDBJ databases">
        <title>New insights into the genetic diversity of Chromobacterium isolated from tropical freshwater lake.</title>
        <authorList>
            <person name="Santos A.B."/>
            <person name="Nascimento A.M."/>
            <person name="Da Silva P.C."/>
        </authorList>
    </citation>
    <scope>NUCLEOTIDE SEQUENCE [LARGE SCALE GENOMIC DNA]</scope>
    <source>
        <strain evidence="2 3">56AF</strain>
    </source>
</reference>
<dbReference type="AlphaFoldDB" id="A0A2S9WYC0"/>
<evidence type="ECO:0000313" key="3">
    <source>
        <dbReference type="Proteomes" id="UP000239469"/>
    </source>
</evidence>
<name>A0A2S9WYC0_9NEIS</name>
<feature type="coiled-coil region" evidence="1">
    <location>
        <begin position="127"/>
        <end position="154"/>
    </location>
</feature>
<dbReference type="EMBL" id="MTBD01000124">
    <property type="protein sequence ID" value="PRP68472.1"/>
    <property type="molecule type" value="Genomic_DNA"/>
</dbReference>
<organism evidence="2 3">
    <name type="scientific">Chromobacterium amazonense</name>
    <dbReference type="NCBI Taxonomy" id="1382803"/>
    <lineage>
        <taxon>Bacteria</taxon>
        <taxon>Pseudomonadati</taxon>
        <taxon>Pseudomonadota</taxon>
        <taxon>Betaproteobacteria</taxon>
        <taxon>Neisseriales</taxon>
        <taxon>Chromobacteriaceae</taxon>
        <taxon>Chromobacterium</taxon>
    </lineage>
</organism>
<protein>
    <recommendedName>
        <fullName evidence="4">Bacterial mobilisation domain-containing protein</fullName>
    </recommendedName>
</protein>
<dbReference type="Proteomes" id="UP000239469">
    <property type="component" value="Unassembled WGS sequence"/>
</dbReference>
<gene>
    <name evidence="2" type="ORF">BUE93_21965</name>
</gene>
<comment type="caution">
    <text evidence="2">The sequence shown here is derived from an EMBL/GenBank/DDBJ whole genome shotgun (WGS) entry which is preliminary data.</text>
</comment>
<sequence length="165" mass="18683">MSTTRLKAAKQRASALNLSLTDYISLLLSQGESLHADGHEEVETTKVERGKEVRLMLSDTEHSVLSGQARQRGWSIVKEVRWRVLSSLSRQPKLSDEEIVAICGLKHAVDTVGRNINFAIRRGIFDYRELGDNLTEVSQLIEQANQKFEALRSSAVDRWTFQEKT</sequence>
<evidence type="ECO:0000256" key="1">
    <source>
        <dbReference type="SAM" id="Coils"/>
    </source>
</evidence>
<evidence type="ECO:0000313" key="2">
    <source>
        <dbReference type="EMBL" id="PRP68472.1"/>
    </source>
</evidence>